<evidence type="ECO:0000313" key="4">
    <source>
        <dbReference type="Proteomes" id="UP000249518"/>
    </source>
</evidence>
<dbReference type="RefSeq" id="WP_112086685.1">
    <property type="nucleotide sequence ID" value="NZ_QLSV01000011.1"/>
</dbReference>
<dbReference type="Pfam" id="PF18962">
    <property type="entry name" value="Por_Secre_tail"/>
    <property type="match status" value="1"/>
</dbReference>
<organism evidence="3 4">
    <name type="scientific">Flavobacterium lacus</name>
    <dbReference type="NCBI Taxonomy" id="1353778"/>
    <lineage>
        <taxon>Bacteria</taxon>
        <taxon>Pseudomonadati</taxon>
        <taxon>Bacteroidota</taxon>
        <taxon>Flavobacteriia</taxon>
        <taxon>Flavobacteriales</taxon>
        <taxon>Flavobacteriaceae</taxon>
        <taxon>Flavobacterium</taxon>
    </lineage>
</organism>
<gene>
    <name evidence="3" type="ORF">B0I10_111108</name>
</gene>
<sequence length="577" mass="63518">MKNLYKLFFCLLFFNVNSQNDLQNANWSLFDRGGLNFSGNGPYVVSPITTNIESNNSSSTASVSDRDGNLLFYTDGHSVWNGNNDLVQNGVGLLFQGGDYTQNIVIIPNPLDINRYYIVSISSGQLNTYGPNVGLIYSEVDMSNGIGEVILANRNTHLRDNNNIPIDEDRPINYGKITSAAHANGIDYWLIAEVGTQIFVYLVDGGENGFTLVNTFNSPLNNISYIQPNGSVFSSANGPLKISPNNDALLIGYSQSLLPNNFPEAGVLFTAEFDDLNGDIFNFFQLQVPTNSVGLLGGAEYSPNGQVVHELWLDHAVSSSSELLLVFNPITRVWEWVQGEPVVEISEAGSILQRSRDGIVYFNYGSHSIGHINNPNNLTAQFVYSPINVGSQNPILSLGLPQWVQSQNCIRTLTTSNQITSSLNQERNNWIIASNEIINSTTRVVYHAGDFVELIPGFETSDNSQFSAYIEGCSNDFQYRPAISKQSKDIDTTTQINQSLKNITIYPNPSSNTIDIQANNKFTKVTIVSLEGRVVYDKENGKTNSLQVDVSGFADGVYLVNVVDEKGKLSSQKLIKN</sequence>
<proteinExistence type="predicted"/>
<dbReference type="NCBIfam" id="NF045639">
    <property type="entry name" value="GCX_COOH"/>
    <property type="match status" value="1"/>
</dbReference>
<dbReference type="EMBL" id="QLSV01000011">
    <property type="protein sequence ID" value="RAR47198.1"/>
    <property type="molecule type" value="Genomic_DNA"/>
</dbReference>
<keyword evidence="4" id="KW-1185">Reference proteome</keyword>
<dbReference type="Proteomes" id="UP000249518">
    <property type="component" value="Unassembled WGS sequence"/>
</dbReference>
<name>A0A328WV02_9FLAO</name>
<feature type="domain" description="Secretion system C-terminal sorting" evidence="2">
    <location>
        <begin position="505"/>
        <end position="575"/>
    </location>
</feature>
<dbReference type="OrthoDB" id="9765926at2"/>
<dbReference type="AlphaFoldDB" id="A0A328WV02"/>
<evidence type="ECO:0000313" key="3">
    <source>
        <dbReference type="EMBL" id="RAR47198.1"/>
    </source>
</evidence>
<dbReference type="InterPro" id="IPR026444">
    <property type="entry name" value="Secre_tail"/>
</dbReference>
<comment type="caution">
    <text evidence="3">The sequence shown here is derived from an EMBL/GenBank/DDBJ whole genome shotgun (WGS) entry which is preliminary data.</text>
</comment>
<protein>
    <submittedName>
        <fullName evidence="3">Putative secreted protein (Por secretion system target)</fullName>
    </submittedName>
</protein>
<accession>A0A328WV02</accession>
<reference evidence="3 4" key="1">
    <citation type="submission" date="2018-06" db="EMBL/GenBank/DDBJ databases">
        <title>Genomic Encyclopedia of Type Strains, Phase III (KMG-III): the genomes of soil and plant-associated and newly described type strains.</title>
        <authorList>
            <person name="Whitman W."/>
        </authorList>
    </citation>
    <scope>NUCLEOTIDE SEQUENCE [LARGE SCALE GENOMIC DNA]</scope>
    <source>
        <strain evidence="3 4">CGMCC 1.12504</strain>
    </source>
</reference>
<dbReference type="InterPro" id="IPR055015">
    <property type="entry name" value="GCX_COOH"/>
</dbReference>
<dbReference type="NCBIfam" id="TIGR04183">
    <property type="entry name" value="Por_Secre_tail"/>
    <property type="match status" value="1"/>
</dbReference>
<evidence type="ECO:0000259" key="2">
    <source>
        <dbReference type="Pfam" id="PF18962"/>
    </source>
</evidence>
<keyword evidence="1" id="KW-0732">Signal</keyword>
<evidence type="ECO:0000256" key="1">
    <source>
        <dbReference type="ARBA" id="ARBA00022729"/>
    </source>
</evidence>